<dbReference type="AlphaFoldDB" id="A0A841C2M2"/>
<feature type="domain" description="N-acetyltransferase" evidence="3">
    <location>
        <begin position="103"/>
        <end position="232"/>
    </location>
</feature>
<dbReference type="InterPro" id="IPR016181">
    <property type="entry name" value="Acyl_CoA_acyltransferase"/>
</dbReference>
<dbReference type="InterPro" id="IPR000182">
    <property type="entry name" value="GNAT_dom"/>
</dbReference>
<evidence type="ECO:0000313" key="5">
    <source>
        <dbReference type="Proteomes" id="UP000587527"/>
    </source>
</evidence>
<dbReference type="CDD" id="cd04301">
    <property type="entry name" value="NAT_SF"/>
    <property type="match status" value="1"/>
</dbReference>
<dbReference type="GO" id="GO:0016747">
    <property type="term" value="F:acyltransferase activity, transferring groups other than amino-acyl groups"/>
    <property type="evidence" value="ECO:0007669"/>
    <property type="project" value="InterPro"/>
</dbReference>
<dbReference type="PROSITE" id="PS51186">
    <property type="entry name" value="GNAT"/>
    <property type="match status" value="1"/>
</dbReference>
<reference evidence="4 5" key="1">
    <citation type="submission" date="2020-08" db="EMBL/GenBank/DDBJ databases">
        <title>Sequencing the genomes of 1000 actinobacteria strains.</title>
        <authorList>
            <person name="Klenk H.-P."/>
        </authorList>
    </citation>
    <scope>NUCLEOTIDE SEQUENCE [LARGE SCALE GENOMIC DNA]</scope>
    <source>
        <strain evidence="4 5">DSM 45362</strain>
    </source>
</reference>
<dbReference type="Gene3D" id="3.40.630.30">
    <property type="match status" value="1"/>
</dbReference>
<evidence type="ECO:0000256" key="2">
    <source>
        <dbReference type="ARBA" id="ARBA00023315"/>
    </source>
</evidence>
<sequence>MSALDTVGADLLDNPVWATLTGSHARFAQTVGQATRFDPEVALFAALAPGADDTAWADLAALAGPGGLVSLTGTLPPLPDWPVTWNTDGVQLLGTDVHGADDPEAVLLTADDVPEMLDLVQRTRPGPFLRRTIELGTYLGIRRGGALVAMAGERLQPPGWTEISAVCTDPAHRGQGLATRLTLAVVAGVRRRGAVPLIHTRIGNTDAIRLYESLGFRLRRRTPFITVSVPDPGAATSEGDPR</sequence>
<keyword evidence="4" id="KW-0689">Ribosomal protein</keyword>
<gene>
    <name evidence="4" type="ORF">F4553_007580</name>
</gene>
<protein>
    <submittedName>
        <fullName evidence="4">Ribosomal protein S18 acetylase RimI-like enzyme</fullName>
    </submittedName>
</protein>
<keyword evidence="4" id="KW-0687">Ribonucleoprotein</keyword>
<keyword evidence="5" id="KW-1185">Reference proteome</keyword>
<evidence type="ECO:0000256" key="1">
    <source>
        <dbReference type="ARBA" id="ARBA00022679"/>
    </source>
</evidence>
<keyword evidence="1" id="KW-0808">Transferase</keyword>
<dbReference type="RefSeq" id="WP_184846035.1">
    <property type="nucleotide sequence ID" value="NZ_JACHMN010000003.1"/>
</dbReference>
<proteinExistence type="predicted"/>
<evidence type="ECO:0000259" key="3">
    <source>
        <dbReference type="PROSITE" id="PS51186"/>
    </source>
</evidence>
<dbReference type="Pfam" id="PF08445">
    <property type="entry name" value="FR47"/>
    <property type="match status" value="1"/>
</dbReference>
<keyword evidence="2" id="KW-0012">Acyltransferase</keyword>
<evidence type="ECO:0000313" key="4">
    <source>
        <dbReference type="EMBL" id="MBB5874146.1"/>
    </source>
</evidence>
<dbReference type="InterPro" id="IPR013653">
    <property type="entry name" value="GCN5-like_dom"/>
</dbReference>
<dbReference type="GO" id="GO:0005840">
    <property type="term" value="C:ribosome"/>
    <property type="evidence" value="ECO:0007669"/>
    <property type="project" value="UniProtKB-KW"/>
</dbReference>
<dbReference type="EMBL" id="JACHMN010000003">
    <property type="protein sequence ID" value="MBB5874146.1"/>
    <property type="molecule type" value="Genomic_DNA"/>
</dbReference>
<dbReference type="PANTHER" id="PTHR43420:SF3">
    <property type="entry name" value="N-ACETYLTRANSFERASE DOMAIN-CONTAINING PROTEIN"/>
    <property type="match status" value="1"/>
</dbReference>
<dbReference type="InterPro" id="IPR050680">
    <property type="entry name" value="YpeA/RimI_acetyltransf"/>
</dbReference>
<comment type="caution">
    <text evidence="4">The sequence shown here is derived from an EMBL/GenBank/DDBJ whole genome shotgun (WGS) entry which is preliminary data.</text>
</comment>
<organism evidence="4 5">
    <name type="scientific">Allocatelliglobosispora scoriae</name>
    <dbReference type="NCBI Taxonomy" id="643052"/>
    <lineage>
        <taxon>Bacteria</taxon>
        <taxon>Bacillati</taxon>
        <taxon>Actinomycetota</taxon>
        <taxon>Actinomycetes</taxon>
        <taxon>Micromonosporales</taxon>
        <taxon>Micromonosporaceae</taxon>
        <taxon>Allocatelliglobosispora</taxon>
    </lineage>
</organism>
<dbReference type="SUPFAM" id="SSF55729">
    <property type="entry name" value="Acyl-CoA N-acyltransferases (Nat)"/>
    <property type="match status" value="1"/>
</dbReference>
<dbReference type="PANTHER" id="PTHR43420">
    <property type="entry name" value="ACETYLTRANSFERASE"/>
    <property type="match status" value="1"/>
</dbReference>
<accession>A0A841C2M2</accession>
<dbReference type="Proteomes" id="UP000587527">
    <property type="component" value="Unassembled WGS sequence"/>
</dbReference>
<name>A0A841C2M2_9ACTN</name>